<dbReference type="Pfam" id="PF13370">
    <property type="entry name" value="Fer4_13"/>
    <property type="match status" value="1"/>
</dbReference>
<evidence type="ECO:0000313" key="8">
    <source>
        <dbReference type="EMBL" id="MBA2133820.1"/>
    </source>
</evidence>
<evidence type="ECO:0000256" key="2">
    <source>
        <dbReference type="ARBA" id="ARBA00022723"/>
    </source>
</evidence>
<dbReference type="PROSITE" id="PS51379">
    <property type="entry name" value="4FE4S_FER_2"/>
    <property type="match status" value="1"/>
</dbReference>
<gene>
    <name evidence="8" type="ORF">G5B42_09780</name>
</gene>
<dbReference type="PROSITE" id="PS00198">
    <property type="entry name" value="4FE4S_FER_1"/>
    <property type="match status" value="1"/>
</dbReference>
<feature type="domain" description="4Fe-4S ferredoxin-type" evidence="7">
    <location>
        <begin position="1"/>
        <end position="29"/>
    </location>
</feature>
<dbReference type="GO" id="GO:0009055">
    <property type="term" value="F:electron transfer activity"/>
    <property type="evidence" value="ECO:0007669"/>
    <property type="project" value="UniProtKB-UniRule"/>
</dbReference>
<dbReference type="EMBL" id="JAAKDE010000023">
    <property type="protein sequence ID" value="MBA2133820.1"/>
    <property type="molecule type" value="Genomic_DNA"/>
</dbReference>
<keyword evidence="4 6" id="KW-0408">Iron</keyword>
<dbReference type="PRINTS" id="PR00352">
    <property type="entry name" value="3FE4SFRDOXIN"/>
</dbReference>
<evidence type="ECO:0000256" key="4">
    <source>
        <dbReference type="ARBA" id="ARBA00023004"/>
    </source>
</evidence>
<organism evidence="8 9">
    <name type="scientific">Capillibacterium thermochitinicola</name>
    <dbReference type="NCBI Taxonomy" id="2699427"/>
    <lineage>
        <taxon>Bacteria</taxon>
        <taxon>Bacillati</taxon>
        <taxon>Bacillota</taxon>
        <taxon>Capillibacterium</taxon>
    </lineage>
</organism>
<dbReference type="PANTHER" id="PTHR36923">
    <property type="entry name" value="FERREDOXIN"/>
    <property type="match status" value="1"/>
</dbReference>
<protein>
    <recommendedName>
        <fullName evidence="6">Ferredoxin</fullName>
    </recommendedName>
</protein>
<dbReference type="SUPFAM" id="SSF54862">
    <property type="entry name" value="4Fe-4S ferredoxins"/>
    <property type="match status" value="1"/>
</dbReference>
<evidence type="ECO:0000256" key="6">
    <source>
        <dbReference type="RuleBase" id="RU368020"/>
    </source>
</evidence>
<keyword evidence="5 6" id="KW-0411">Iron-sulfur</keyword>
<comment type="caution">
    <text evidence="8">The sequence shown here is derived from an EMBL/GenBank/DDBJ whole genome shotgun (WGS) entry which is preliminary data.</text>
</comment>
<dbReference type="InterPro" id="IPR017900">
    <property type="entry name" value="4Fe4S_Fe_S_CS"/>
</dbReference>
<dbReference type="AlphaFoldDB" id="A0A8J6LJK8"/>
<keyword evidence="3 6" id="KW-0249">Electron transport</keyword>
<accession>A0A8J6LJK8</accession>
<reference evidence="8" key="1">
    <citation type="submission" date="2020-06" db="EMBL/GenBank/DDBJ databases">
        <title>Novel chitinolytic bacterium.</title>
        <authorList>
            <person name="Ungkulpasvich U."/>
            <person name="Kosugi A."/>
            <person name="Uke A."/>
        </authorList>
    </citation>
    <scope>NUCLEOTIDE SEQUENCE</scope>
    <source>
        <strain evidence="8">UUS1-1</strain>
    </source>
</reference>
<dbReference type="InterPro" id="IPR017896">
    <property type="entry name" value="4Fe4S_Fe-S-bd"/>
</dbReference>
<dbReference type="GO" id="GO:0051536">
    <property type="term" value="F:iron-sulfur cluster binding"/>
    <property type="evidence" value="ECO:0007669"/>
    <property type="project" value="UniProtKB-KW"/>
</dbReference>
<keyword evidence="1 6" id="KW-0813">Transport</keyword>
<keyword evidence="2 6" id="KW-0479">Metal-binding</keyword>
<dbReference type="InterPro" id="IPR001080">
    <property type="entry name" value="3Fe4S_ferredoxin"/>
</dbReference>
<dbReference type="InterPro" id="IPR051269">
    <property type="entry name" value="Fe-S_cluster_ET"/>
</dbReference>
<dbReference type="GO" id="GO:0005506">
    <property type="term" value="F:iron ion binding"/>
    <property type="evidence" value="ECO:0007669"/>
    <property type="project" value="UniProtKB-UniRule"/>
</dbReference>
<evidence type="ECO:0000256" key="3">
    <source>
        <dbReference type="ARBA" id="ARBA00022982"/>
    </source>
</evidence>
<sequence>MKTKVDPELCIACGLCISMCPDIYSWDDDGKAHAIEGPVPEDQESCAEEAAENCPTSAISTE</sequence>
<comment type="function">
    <text evidence="6">Ferredoxins are iron-sulfur proteins that transfer electrons in a wide variety of metabolic reactions.</text>
</comment>
<evidence type="ECO:0000259" key="7">
    <source>
        <dbReference type="PROSITE" id="PS51379"/>
    </source>
</evidence>
<evidence type="ECO:0000256" key="1">
    <source>
        <dbReference type="ARBA" id="ARBA00022448"/>
    </source>
</evidence>
<dbReference type="PANTHER" id="PTHR36923:SF3">
    <property type="entry name" value="FERREDOXIN"/>
    <property type="match status" value="1"/>
</dbReference>
<dbReference type="Proteomes" id="UP000657177">
    <property type="component" value="Unassembled WGS sequence"/>
</dbReference>
<name>A0A8J6LJK8_9FIRM</name>
<evidence type="ECO:0000313" key="9">
    <source>
        <dbReference type="Proteomes" id="UP000657177"/>
    </source>
</evidence>
<keyword evidence="9" id="KW-1185">Reference proteome</keyword>
<proteinExistence type="predicted"/>
<dbReference type="Gene3D" id="3.30.70.20">
    <property type="match status" value="1"/>
</dbReference>
<evidence type="ECO:0000256" key="5">
    <source>
        <dbReference type="ARBA" id="ARBA00023014"/>
    </source>
</evidence>